<proteinExistence type="predicted"/>
<dbReference type="AlphaFoldDB" id="A0A1X7TGX4"/>
<reference evidence="2" key="1">
    <citation type="submission" date="2017-05" db="UniProtKB">
        <authorList>
            <consortium name="EnsemblMetazoa"/>
        </authorList>
    </citation>
    <scope>IDENTIFICATION</scope>
</reference>
<evidence type="ECO:0000256" key="1">
    <source>
        <dbReference type="SAM" id="Coils"/>
    </source>
</evidence>
<accession>A0A1X7TGX4</accession>
<dbReference type="InParanoid" id="A0A1X7TGX4"/>
<dbReference type="InterPro" id="IPR029058">
    <property type="entry name" value="AB_hydrolase_fold"/>
</dbReference>
<feature type="coiled-coil region" evidence="1">
    <location>
        <begin position="2"/>
        <end position="36"/>
    </location>
</feature>
<sequence>MAERLEELLAAVNDSRTAMEQQIKEIREDIKKNKEEVADTVVKRVKRTLSPEFKRKGNEKQFRFNEGVSEKIEEAAAEPKDYCDPRWQKLIRIADRSDYGWDVVQEYISDELAADSDDEKKLSKAEKAAEMKCQKKKKAAAYRGGRNSVTLQPQSEELVPHFAELDISAEFADLTKQTLMLWPSQSLTADNNYVVIMRFLRSNNGSLIEPSYAFKSLRDGIITHNYDIEYRRTYFNEIFDLLNDKYGIKRSDIQLLWDFPTASTKSLTDRLVFMRDDAINRIEAAPPSLNIVNYTDNYSDQIFRYIYAETSVPDYLSSPLPGSHLIIDSETGLPVYQRNSVLSFIVLIPHSVSNGSVTNPSLVQFGHGLFGDKTEVEQHYLQKQANTNGYILFSCTLWGLANYDIPSIVLELILQDISNFRVLPDRLGQGVVNELVLMRLMKGAYSSHPLLLVNGRKVIDQRRVHYYGLSLGGIMGVVYMALTNDVERGVLGVAGGSFGLILPRSIDFTNNFVFIRGLYPDPVDFIIMMSMINMIWARGGPNGFMSHVTNNTLHNTTEHQILYQYALGDAQVNILGLYTVSRSTGALMFADNVKEQYKPDPTSNVVLEENLFGFKLINESIMRTSGAIGFDCGAPPEPAGNVPPDASTDTHEIPRRTKLAQQQFDSFIKSGLIINYCNGPCTDCTQPS</sequence>
<organism evidence="2">
    <name type="scientific">Amphimedon queenslandica</name>
    <name type="common">Sponge</name>
    <dbReference type="NCBI Taxonomy" id="400682"/>
    <lineage>
        <taxon>Eukaryota</taxon>
        <taxon>Metazoa</taxon>
        <taxon>Porifera</taxon>
        <taxon>Demospongiae</taxon>
        <taxon>Heteroscleromorpha</taxon>
        <taxon>Haplosclerida</taxon>
        <taxon>Niphatidae</taxon>
        <taxon>Amphimedon</taxon>
    </lineage>
</organism>
<dbReference type="SUPFAM" id="SSF53474">
    <property type="entry name" value="alpha/beta-Hydrolases"/>
    <property type="match status" value="1"/>
</dbReference>
<dbReference type="Gene3D" id="3.40.50.1820">
    <property type="entry name" value="alpha/beta hydrolase"/>
    <property type="match status" value="1"/>
</dbReference>
<name>A0A1X7TGX4_AMPQE</name>
<evidence type="ECO:0000313" key="2">
    <source>
        <dbReference type="EnsemblMetazoa" id="Aqu2.1.13866_001"/>
    </source>
</evidence>
<keyword evidence="1" id="KW-0175">Coiled coil</keyword>
<dbReference type="EnsemblMetazoa" id="Aqu2.1.13866_001">
    <property type="protein sequence ID" value="Aqu2.1.13866_001"/>
    <property type="gene ID" value="Aqu2.1.13866"/>
</dbReference>
<dbReference type="OrthoDB" id="189551at2759"/>
<protein>
    <submittedName>
        <fullName evidence="2">Uncharacterized protein</fullName>
    </submittedName>
</protein>